<sequence length="250" mass="28000">MKIERPIVATLSTPGSSFPKWVNYVTVATAAVSVFMDSVKPFVIREFVLKYSIQLNKYQLRTDVPRQCPSPSQIAELAPAVEHLDLDRYSGLWYSFATNDPTQPPSGVCSCDRFLWSREKSDGAFISELNIFCNPFGAAYMKLEGVMNVTGYPGMMREGAPESGASLIPGYVLWVDDDYSATIRYFCAHDYLGVDVFSSMQIWTRAPVEADSHRGIELVKKAHELLHFDNAYLQFTDHGNCDGLKANAKR</sequence>
<dbReference type="EMBL" id="HBED01017785">
    <property type="protein sequence ID" value="CAD8308546.1"/>
    <property type="molecule type" value="Transcribed_RNA"/>
</dbReference>
<evidence type="ECO:0008006" key="2">
    <source>
        <dbReference type="Google" id="ProtNLM"/>
    </source>
</evidence>
<protein>
    <recommendedName>
        <fullName evidence="2">Lipocalin/cytosolic fatty-acid binding domain-containing protein</fullName>
    </recommendedName>
</protein>
<name>A0A7R9VZ05_9STRA</name>
<dbReference type="SUPFAM" id="SSF50814">
    <property type="entry name" value="Lipocalins"/>
    <property type="match status" value="1"/>
</dbReference>
<accession>A0A7R9VZ05</accession>
<proteinExistence type="predicted"/>
<reference evidence="1" key="1">
    <citation type="submission" date="2021-01" db="EMBL/GenBank/DDBJ databases">
        <authorList>
            <person name="Corre E."/>
            <person name="Pelletier E."/>
            <person name="Niang G."/>
            <person name="Scheremetjew M."/>
            <person name="Finn R."/>
            <person name="Kale V."/>
            <person name="Holt S."/>
            <person name="Cochrane G."/>
            <person name="Meng A."/>
            <person name="Brown T."/>
            <person name="Cohen L."/>
        </authorList>
    </citation>
    <scope>NUCLEOTIDE SEQUENCE</scope>
    <source>
        <strain evidence="1">CCMP147</strain>
    </source>
</reference>
<gene>
    <name evidence="1" type="ORF">TDUB1175_LOCUS8909</name>
</gene>
<dbReference type="AlphaFoldDB" id="A0A7R9VZ05"/>
<organism evidence="1">
    <name type="scientific">Pseudictyota dubia</name>
    <dbReference type="NCBI Taxonomy" id="2749911"/>
    <lineage>
        <taxon>Eukaryota</taxon>
        <taxon>Sar</taxon>
        <taxon>Stramenopiles</taxon>
        <taxon>Ochrophyta</taxon>
        <taxon>Bacillariophyta</taxon>
        <taxon>Mediophyceae</taxon>
        <taxon>Biddulphiophycidae</taxon>
        <taxon>Eupodiscales</taxon>
        <taxon>Odontellaceae</taxon>
        <taxon>Pseudictyota</taxon>
    </lineage>
</organism>
<dbReference type="InterPro" id="IPR012674">
    <property type="entry name" value="Calycin"/>
</dbReference>
<evidence type="ECO:0000313" key="1">
    <source>
        <dbReference type="EMBL" id="CAD8308546.1"/>
    </source>
</evidence>
<dbReference type="Gene3D" id="2.40.128.20">
    <property type="match status" value="1"/>
</dbReference>